<name>A0A7W0C942_9BACT</name>
<keyword evidence="2" id="KW-1185">Reference proteome</keyword>
<sequence>MTYQIARQIYQRECIHREQAFYYPFIEYLSTRTENAIRKSLGEDLLAAPEGFSQPENLKKMICWPGVGSVVLQNLADGLDQAGYESFDPKK</sequence>
<organism evidence="1 2">
    <name type="scientific">Desulfosalsimonas propionicica</name>
    <dbReference type="NCBI Taxonomy" id="332175"/>
    <lineage>
        <taxon>Bacteria</taxon>
        <taxon>Pseudomonadati</taxon>
        <taxon>Thermodesulfobacteriota</taxon>
        <taxon>Desulfobacteria</taxon>
        <taxon>Desulfobacterales</taxon>
        <taxon>Desulfosalsimonadaceae</taxon>
        <taxon>Desulfosalsimonas</taxon>
    </lineage>
</organism>
<dbReference type="Proteomes" id="UP000525298">
    <property type="component" value="Unassembled WGS sequence"/>
</dbReference>
<evidence type="ECO:0000313" key="2">
    <source>
        <dbReference type="Proteomes" id="UP000525298"/>
    </source>
</evidence>
<dbReference type="EMBL" id="JACDUS010000004">
    <property type="protein sequence ID" value="MBA2881444.1"/>
    <property type="molecule type" value="Genomic_DNA"/>
</dbReference>
<proteinExistence type="predicted"/>
<accession>A0A7W0C942</accession>
<reference evidence="1 2" key="1">
    <citation type="submission" date="2020-07" db="EMBL/GenBank/DDBJ databases">
        <title>Genomic Encyclopedia of Type Strains, Phase IV (KMG-IV): sequencing the most valuable type-strain genomes for metagenomic binning, comparative biology and taxonomic classification.</title>
        <authorList>
            <person name="Goeker M."/>
        </authorList>
    </citation>
    <scope>NUCLEOTIDE SEQUENCE [LARGE SCALE GENOMIC DNA]</scope>
    <source>
        <strain evidence="1 2">DSM 17721</strain>
    </source>
</reference>
<comment type="caution">
    <text evidence="1">The sequence shown here is derived from an EMBL/GenBank/DDBJ whole genome shotgun (WGS) entry which is preliminary data.</text>
</comment>
<protein>
    <submittedName>
        <fullName evidence="1">Uncharacterized protein</fullName>
    </submittedName>
</protein>
<evidence type="ECO:0000313" key="1">
    <source>
        <dbReference type="EMBL" id="MBA2881444.1"/>
    </source>
</evidence>
<gene>
    <name evidence="1" type="ORF">HNR65_001771</name>
</gene>
<dbReference type="AlphaFoldDB" id="A0A7W0C942"/>
<dbReference type="RefSeq" id="WP_181551104.1">
    <property type="nucleotide sequence ID" value="NZ_JACDUS010000004.1"/>
</dbReference>